<dbReference type="PANTHER" id="PTHR44591:SF23">
    <property type="entry name" value="CHEY SUBFAMILY"/>
    <property type="match status" value="1"/>
</dbReference>
<evidence type="ECO:0000256" key="1">
    <source>
        <dbReference type="ARBA" id="ARBA00022553"/>
    </source>
</evidence>
<dbReference type="GO" id="GO:0000160">
    <property type="term" value="P:phosphorelay signal transduction system"/>
    <property type="evidence" value="ECO:0007669"/>
    <property type="project" value="InterPro"/>
</dbReference>
<dbReference type="InterPro" id="IPR050595">
    <property type="entry name" value="Bact_response_regulator"/>
</dbReference>
<dbReference type="PANTHER" id="PTHR44591">
    <property type="entry name" value="STRESS RESPONSE REGULATOR PROTEIN 1"/>
    <property type="match status" value="1"/>
</dbReference>
<dbReference type="SMART" id="SM00448">
    <property type="entry name" value="REC"/>
    <property type="match status" value="1"/>
</dbReference>
<dbReference type="InterPro" id="IPR011006">
    <property type="entry name" value="CheY-like_superfamily"/>
</dbReference>
<dbReference type="AlphaFoldDB" id="A0A517N4I9"/>
<evidence type="ECO:0000313" key="5">
    <source>
        <dbReference type="EMBL" id="QDT02051.1"/>
    </source>
</evidence>
<gene>
    <name evidence="5" type="primary">frzE_1</name>
    <name evidence="5" type="ORF">K227x_04220</name>
</gene>
<reference evidence="5 6" key="1">
    <citation type="submission" date="2019-02" db="EMBL/GenBank/DDBJ databases">
        <title>Deep-cultivation of Planctomycetes and their phenomic and genomic characterization uncovers novel biology.</title>
        <authorList>
            <person name="Wiegand S."/>
            <person name="Jogler M."/>
            <person name="Boedeker C."/>
            <person name="Pinto D."/>
            <person name="Vollmers J."/>
            <person name="Rivas-Marin E."/>
            <person name="Kohn T."/>
            <person name="Peeters S.H."/>
            <person name="Heuer A."/>
            <person name="Rast P."/>
            <person name="Oberbeckmann S."/>
            <person name="Bunk B."/>
            <person name="Jeske O."/>
            <person name="Meyerdierks A."/>
            <person name="Storesund J.E."/>
            <person name="Kallscheuer N."/>
            <person name="Luecker S."/>
            <person name="Lage O.M."/>
            <person name="Pohl T."/>
            <person name="Merkel B.J."/>
            <person name="Hornburger P."/>
            <person name="Mueller R.-W."/>
            <person name="Bruemmer F."/>
            <person name="Labrenz M."/>
            <person name="Spormann A.M."/>
            <person name="Op den Camp H."/>
            <person name="Overmann J."/>
            <person name="Amann R."/>
            <person name="Jetten M.S.M."/>
            <person name="Mascher T."/>
            <person name="Medema M.H."/>
            <person name="Devos D.P."/>
            <person name="Kaster A.-K."/>
            <person name="Ovreas L."/>
            <person name="Rohde M."/>
            <person name="Galperin M.Y."/>
            <person name="Jogler C."/>
        </authorList>
    </citation>
    <scope>NUCLEOTIDE SEQUENCE [LARGE SCALE GENOMIC DNA]</scope>
    <source>
        <strain evidence="5 6">K22_7</strain>
    </source>
</reference>
<evidence type="ECO:0000313" key="6">
    <source>
        <dbReference type="Proteomes" id="UP000318538"/>
    </source>
</evidence>
<accession>A0A517N4I9</accession>
<proteinExistence type="predicted"/>
<keyword evidence="1 2" id="KW-0597">Phosphoprotein</keyword>
<protein>
    <submittedName>
        <fullName evidence="5">Gliding motility regulatory protein</fullName>
        <ecNumber evidence="5">2.7.13.3</ecNumber>
    </submittedName>
</protein>
<evidence type="ECO:0000256" key="3">
    <source>
        <dbReference type="SAM" id="MobiDB-lite"/>
    </source>
</evidence>
<keyword evidence="6" id="KW-1185">Reference proteome</keyword>
<dbReference type="PROSITE" id="PS50110">
    <property type="entry name" value="RESPONSE_REGULATORY"/>
    <property type="match status" value="1"/>
</dbReference>
<dbReference type="Pfam" id="PF00072">
    <property type="entry name" value="Response_reg"/>
    <property type="match status" value="1"/>
</dbReference>
<dbReference type="EC" id="2.7.13.3" evidence="5"/>
<feature type="modified residue" description="4-aspartylphosphate" evidence="2">
    <location>
        <position position="53"/>
    </location>
</feature>
<evidence type="ECO:0000256" key="2">
    <source>
        <dbReference type="PROSITE-ProRule" id="PRU00169"/>
    </source>
</evidence>
<dbReference type="GO" id="GO:0004673">
    <property type="term" value="F:protein histidine kinase activity"/>
    <property type="evidence" value="ECO:0007669"/>
    <property type="project" value="UniProtKB-EC"/>
</dbReference>
<feature type="domain" description="Response regulatory" evidence="4">
    <location>
        <begin position="4"/>
        <end position="122"/>
    </location>
</feature>
<dbReference type="EMBL" id="CP036525">
    <property type="protein sequence ID" value="QDT02051.1"/>
    <property type="molecule type" value="Genomic_DNA"/>
</dbReference>
<dbReference type="KEGG" id="rlc:K227x_04220"/>
<organism evidence="5 6">
    <name type="scientific">Rubripirellula lacrimiformis</name>
    <dbReference type="NCBI Taxonomy" id="1930273"/>
    <lineage>
        <taxon>Bacteria</taxon>
        <taxon>Pseudomonadati</taxon>
        <taxon>Planctomycetota</taxon>
        <taxon>Planctomycetia</taxon>
        <taxon>Pirellulales</taxon>
        <taxon>Pirellulaceae</taxon>
        <taxon>Rubripirellula</taxon>
    </lineage>
</organism>
<dbReference type="Gene3D" id="3.40.50.2300">
    <property type="match status" value="1"/>
</dbReference>
<dbReference type="SUPFAM" id="SSF52172">
    <property type="entry name" value="CheY-like"/>
    <property type="match status" value="1"/>
</dbReference>
<keyword evidence="5" id="KW-0808">Transferase</keyword>
<dbReference type="Proteomes" id="UP000318538">
    <property type="component" value="Chromosome"/>
</dbReference>
<feature type="region of interest" description="Disordered" evidence="3">
    <location>
        <begin position="120"/>
        <end position="163"/>
    </location>
</feature>
<dbReference type="CDD" id="cd00156">
    <property type="entry name" value="REC"/>
    <property type="match status" value="1"/>
</dbReference>
<name>A0A517N4I9_9BACT</name>
<feature type="compositionally biased region" description="Basic and acidic residues" evidence="3">
    <location>
        <begin position="154"/>
        <end position="163"/>
    </location>
</feature>
<dbReference type="InterPro" id="IPR001789">
    <property type="entry name" value="Sig_transdc_resp-reg_receiver"/>
</dbReference>
<evidence type="ECO:0000259" key="4">
    <source>
        <dbReference type="PROSITE" id="PS50110"/>
    </source>
</evidence>
<sequence length="163" mass="17727">MTLRSLVADDVRHNRTLAVHWLKELGHETFEAADGGEAWHIAKDKPLDLIVTDIEMPGRSGLDFLQQLRGHEISTIADVPVVVMSSLQDALLEKLALGFGATIVVRKPLSKLDFQKAVQRAMASPPSEGVSPEANSDHPSDDPGVGPISPTLRRIADRARRGL</sequence>